<evidence type="ECO:0000313" key="1">
    <source>
        <dbReference type="EMBL" id="KZT69523.1"/>
    </source>
</evidence>
<keyword evidence="2" id="KW-1185">Reference proteome</keyword>
<sequence length="175" mass="19802">MPTNIELAIASVMYKHKELTVHNVLVDYLRIIGYIEPGQKEVTVPHDAVVAFEHALDKEPLLRKRCGALDAALCTRMYTKEITELRREYWKEKLGSSSPVRCTCPTCGCTVAYEKDPEVVEGEDDVLAEKRKPRRLKDGRRKLKPRRGVAKRLQDITCANIPFDPYGPSTSASVM</sequence>
<organism evidence="1 2">
    <name type="scientific">Daedalea quercina L-15889</name>
    <dbReference type="NCBI Taxonomy" id="1314783"/>
    <lineage>
        <taxon>Eukaryota</taxon>
        <taxon>Fungi</taxon>
        <taxon>Dikarya</taxon>
        <taxon>Basidiomycota</taxon>
        <taxon>Agaricomycotina</taxon>
        <taxon>Agaricomycetes</taxon>
        <taxon>Polyporales</taxon>
        <taxon>Fomitopsis</taxon>
    </lineage>
</organism>
<gene>
    <name evidence="1" type="ORF">DAEQUDRAFT_765368</name>
</gene>
<proteinExistence type="predicted"/>
<name>A0A165QIV9_9APHY</name>
<dbReference type="AlphaFoldDB" id="A0A165QIV9"/>
<dbReference type="Proteomes" id="UP000076727">
    <property type="component" value="Unassembled WGS sequence"/>
</dbReference>
<dbReference type="EMBL" id="KV429057">
    <property type="protein sequence ID" value="KZT69523.1"/>
    <property type="molecule type" value="Genomic_DNA"/>
</dbReference>
<reference evidence="1 2" key="1">
    <citation type="journal article" date="2016" name="Mol. Biol. Evol.">
        <title>Comparative Genomics of Early-Diverging Mushroom-Forming Fungi Provides Insights into the Origins of Lignocellulose Decay Capabilities.</title>
        <authorList>
            <person name="Nagy L.G."/>
            <person name="Riley R."/>
            <person name="Tritt A."/>
            <person name="Adam C."/>
            <person name="Daum C."/>
            <person name="Floudas D."/>
            <person name="Sun H."/>
            <person name="Yadav J.S."/>
            <person name="Pangilinan J."/>
            <person name="Larsson K.H."/>
            <person name="Matsuura K."/>
            <person name="Barry K."/>
            <person name="Labutti K."/>
            <person name="Kuo R."/>
            <person name="Ohm R.A."/>
            <person name="Bhattacharya S.S."/>
            <person name="Shirouzu T."/>
            <person name="Yoshinaga Y."/>
            <person name="Martin F.M."/>
            <person name="Grigoriev I.V."/>
            <person name="Hibbett D.S."/>
        </authorList>
    </citation>
    <scope>NUCLEOTIDE SEQUENCE [LARGE SCALE GENOMIC DNA]</scope>
    <source>
        <strain evidence="1 2">L-15889</strain>
    </source>
</reference>
<protein>
    <submittedName>
        <fullName evidence="1">Uncharacterized protein</fullName>
    </submittedName>
</protein>
<accession>A0A165QIV9</accession>
<dbReference type="OrthoDB" id="2984821at2759"/>
<evidence type="ECO:0000313" key="2">
    <source>
        <dbReference type="Proteomes" id="UP000076727"/>
    </source>
</evidence>